<dbReference type="OrthoDB" id="3530368at2759"/>
<reference evidence="1 2" key="1">
    <citation type="journal article" date="2012" name="BMC Genomics">
        <title>Sequencing the genome of Marssonina brunnea reveals fungus-poplar co-evolution.</title>
        <authorList>
            <person name="Zhu S."/>
            <person name="Cao Y.-Z."/>
            <person name="Jiang C."/>
            <person name="Tan B.-Y."/>
            <person name="Wang Z."/>
            <person name="Feng S."/>
            <person name="Zhang L."/>
            <person name="Su X.-H."/>
            <person name="Brejova B."/>
            <person name="Vinar T."/>
            <person name="Xu M."/>
            <person name="Wang M.-X."/>
            <person name="Zhang S.-G."/>
            <person name="Huang M.-R."/>
            <person name="Wu R."/>
            <person name="Zhou Y."/>
        </authorList>
    </citation>
    <scope>NUCLEOTIDE SEQUENCE [LARGE SCALE GENOMIC DNA]</scope>
    <source>
        <strain evidence="1 2">MB_m1</strain>
    </source>
</reference>
<evidence type="ECO:0000313" key="2">
    <source>
        <dbReference type="Proteomes" id="UP000006753"/>
    </source>
</evidence>
<dbReference type="SUPFAM" id="SSF54928">
    <property type="entry name" value="RNA-binding domain, RBD"/>
    <property type="match status" value="1"/>
</dbReference>
<evidence type="ECO:0000313" key="1">
    <source>
        <dbReference type="EMBL" id="EKD18644.1"/>
    </source>
</evidence>
<dbReference type="InterPro" id="IPR035979">
    <property type="entry name" value="RBD_domain_sf"/>
</dbReference>
<accession>K1Y0N4</accession>
<dbReference type="RefSeq" id="XP_007290775.1">
    <property type="nucleotide sequence ID" value="XM_007290713.1"/>
</dbReference>
<proteinExistence type="predicted"/>
<dbReference type="EMBL" id="JH921432">
    <property type="protein sequence ID" value="EKD18644.1"/>
    <property type="molecule type" value="Genomic_DNA"/>
</dbReference>
<dbReference type="HOGENOM" id="CLU_662350_0_0_1"/>
<dbReference type="InParanoid" id="K1Y0N4"/>
<sequence>MLILKAEGKRPGEVYKINSSEAAILESFVRQPWPPWEINGYQRRLNELSEYRDKVDATSLSRHDKFIFMESEEARFDGKEERRRLAIAIDQLWQNGLWSGFAICFPNLKVDDTYPMGCSSPPRTGYDRPLQWRTKRDTAPPAFQIFDFHSPATSLVNSECSTLLNPFGSCPSSSTLSSSVLSQTVLPQPEEGLQLSPNSSSPQVARMQEEAGIGLGPEFYDEVRASKIRLVRGCPENLNCQVKISNLPEKVFTSDIIDSIHEGGLVFLGLKLAHPPERTSHVAYVIFKKRQSAVEFLKRGNMGIVIGGKQAEVRPAEMKTYPWPTELLHQTRVLEIEGPAHMVDGNKIRRLFSEYEFKFLYPQQKVIGDRKKVQFHFLEIIGGSREAYRLYAGHIVDHGDLGQITVKFAPDPCGD</sequence>
<gene>
    <name evidence="1" type="ORF">MBM_02886</name>
</gene>
<dbReference type="GO" id="GO:0003676">
    <property type="term" value="F:nucleic acid binding"/>
    <property type="evidence" value="ECO:0007669"/>
    <property type="project" value="InterPro"/>
</dbReference>
<dbReference type="AlphaFoldDB" id="K1Y0N4"/>
<keyword evidence="2" id="KW-1185">Reference proteome</keyword>
<dbReference type="Proteomes" id="UP000006753">
    <property type="component" value="Unassembled WGS sequence"/>
</dbReference>
<dbReference type="GeneID" id="18758821"/>
<organism evidence="1 2">
    <name type="scientific">Marssonina brunnea f. sp. multigermtubi (strain MB_m1)</name>
    <name type="common">Marssonina leaf spot fungus</name>
    <dbReference type="NCBI Taxonomy" id="1072389"/>
    <lineage>
        <taxon>Eukaryota</taxon>
        <taxon>Fungi</taxon>
        <taxon>Dikarya</taxon>
        <taxon>Ascomycota</taxon>
        <taxon>Pezizomycotina</taxon>
        <taxon>Leotiomycetes</taxon>
        <taxon>Helotiales</taxon>
        <taxon>Drepanopezizaceae</taxon>
        <taxon>Drepanopeziza</taxon>
    </lineage>
</organism>
<dbReference type="KEGG" id="mbe:MBM_02886"/>
<name>K1Y0N4_MARBU</name>
<protein>
    <submittedName>
        <fullName evidence="1">Uncharacterized protein</fullName>
    </submittedName>
</protein>